<dbReference type="Proteomes" id="UP000886722">
    <property type="component" value="Unassembled WGS sequence"/>
</dbReference>
<evidence type="ECO:0000313" key="3">
    <source>
        <dbReference type="Proteomes" id="UP000886722"/>
    </source>
</evidence>
<feature type="transmembrane region" description="Helical" evidence="1">
    <location>
        <begin position="155"/>
        <end position="177"/>
    </location>
</feature>
<reference evidence="2" key="2">
    <citation type="journal article" date="2021" name="PeerJ">
        <title>Extensive microbial diversity within the chicken gut microbiome revealed by metagenomics and culture.</title>
        <authorList>
            <person name="Gilroy R."/>
            <person name="Ravi A."/>
            <person name="Getino M."/>
            <person name="Pursley I."/>
            <person name="Horton D.L."/>
            <person name="Alikhan N.F."/>
            <person name="Baker D."/>
            <person name="Gharbi K."/>
            <person name="Hall N."/>
            <person name="Watson M."/>
            <person name="Adriaenssens E.M."/>
            <person name="Foster-Nyarko E."/>
            <person name="Jarju S."/>
            <person name="Secka A."/>
            <person name="Antonio M."/>
            <person name="Oren A."/>
            <person name="Chaudhuri R.R."/>
            <person name="La Ragione R."/>
            <person name="Hildebrand F."/>
            <person name="Pallen M.J."/>
        </authorList>
    </citation>
    <scope>NUCLEOTIDE SEQUENCE</scope>
    <source>
        <strain evidence="2">21143</strain>
    </source>
</reference>
<keyword evidence="1" id="KW-0812">Transmembrane</keyword>
<reference evidence="2" key="1">
    <citation type="submission" date="2020-10" db="EMBL/GenBank/DDBJ databases">
        <authorList>
            <person name="Gilroy R."/>
        </authorList>
    </citation>
    <scope>NUCLEOTIDE SEQUENCE</scope>
    <source>
        <strain evidence="2">21143</strain>
    </source>
</reference>
<feature type="transmembrane region" description="Helical" evidence="1">
    <location>
        <begin position="74"/>
        <end position="95"/>
    </location>
</feature>
<gene>
    <name evidence="2" type="ORF">IAD06_08790</name>
</gene>
<organism evidence="2 3">
    <name type="scientific">Candidatus Caccoplasma intestinavium</name>
    <dbReference type="NCBI Taxonomy" id="2840716"/>
    <lineage>
        <taxon>Bacteria</taxon>
        <taxon>Pseudomonadati</taxon>
        <taxon>Bacteroidota</taxon>
        <taxon>Bacteroidia</taxon>
        <taxon>Bacteroidales</taxon>
        <taxon>Bacteroidaceae</taxon>
        <taxon>Bacteroidaceae incertae sedis</taxon>
        <taxon>Candidatus Caccoplasma</taxon>
    </lineage>
</organism>
<keyword evidence="1" id="KW-1133">Transmembrane helix</keyword>
<proteinExistence type="predicted"/>
<sequence length="186" mass="21278">MEITTISFWGKSRYWWAVLLVGILLIPCGIWLVARPDIGYSVISLLLGWFLIILGILQLIIASDINRREQGWGWWLAGGILDILIGFLLVSNLVLSEIVLPYFFAFILLYRAIKNIVAGVMLAKAYKGWWLYLLNGILLLIVSIFFFFAPLMATIAIVYVCAFVFIYWGMTLITFAADLKPYKREK</sequence>
<dbReference type="Pfam" id="PF03729">
    <property type="entry name" value="DUF308"/>
    <property type="match status" value="2"/>
</dbReference>
<dbReference type="PANTHER" id="PTHR34989">
    <property type="entry name" value="PROTEIN HDED"/>
    <property type="match status" value="1"/>
</dbReference>
<accession>A0A9D1GFC7</accession>
<comment type="caution">
    <text evidence="2">The sequence shown here is derived from an EMBL/GenBank/DDBJ whole genome shotgun (WGS) entry which is preliminary data.</text>
</comment>
<feature type="transmembrane region" description="Helical" evidence="1">
    <location>
        <begin position="40"/>
        <end position="62"/>
    </location>
</feature>
<name>A0A9D1GFC7_9BACT</name>
<feature type="transmembrane region" description="Helical" evidence="1">
    <location>
        <begin position="129"/>
        <end position="149"/>
    </location>
</feature>
<keyword evidence="1" id="KW-0472">Membrane</keyword>
<dbReference type="InterPro" id="IPR005325">
    <property type="entry name" value="DUF308_memb"/>
</dbReference>
<protein>
    <submittedName>
        <fullName evidence="2">DUF308 domain-containing protein</fullName>
    </submittedName>
</protein>
<evidence type="ECO:0000256" key="1">
    <source>
        <dbReference type="SAM" id="Phobius"/>
    </source>
</evidence>
<dbReference type="AlphaFoldDB" id="A0A9D1GFC7"/>
<evidence type="ECO:0000313" key="2">
    <source>
        <dbReference type="EMBL" id="HIT40112.1"/>
    </source>
</evidence>
<feature type="transmembrane region" description="Helical" evidence="1">
    <location>
        <begin position="14"/>
        <end position="34"/>
    </location>
</feature>
<dbReference type="EMBL" id="DVKT01000066">
    <property type="protein sequence ID" value="HIT40112.1"/>
    <property type="molecule type" value="Genomic_DNA"/>
</dbReference>
<feature type="transmembrane region" description="Helical" evidence="1">
    <location>
        <begin position="101"/>
        <end position="122"/>
    </location>
</feature>
<dbReference type="InterPro" id="IPR052712">
    <property type="entry name" value="Acid_resist_chaperone_HdeD"/>
</dbReference>
<dbReference type="PANTHER" id="PTHR34989:SF1">
    <property type="entry name" value="PROTEIN HDED"/>
    <property type="match status" value="1"/>
</dbReference>
<dbReference type="GO" id="GO:0005886">
    <property type="term" value="C:plasma membrane"/>
    <property type="evidence" value="ECO:0007669"/>
    <property type="project" value="TreeGrafter"/>
</dbReference>